<dbReference type="InterPro" id="IPR032869">
    <property type="entry name" value="WHH_dom_containing"/>
</dbReference>
<evidence type="ECO:0000259" key="3">
    <source>
        <dbReference type="Pfam" id="PF25023"/>
    </source>
</evidence>
<dbReference type="PANTHER" id="PTHR32305">
    <property type="match status" value="1"/>
</dbReference>
<feature type="domain" description="Teneurin-like YD-shell" evidence="3">
    <location>
        <begin position="69"/>
        <end position="333"/>
    </location>
</feature>
<dbReference type="AlphaFoldDB" id="A0A7D5HCY6"/>
<reference evidence="4 5" key="1">
    <citation type="submission" date="2020-06" db="EMBL/GenBank/DDBJ databases">
        <title>Pseudomonas eucalypticola sp. nov., an endophyte of Eucalyptus dunnii leaves with biocontrol ability of eucalyptus leaf blight.</title>
        <authorList>
            <person name="Liu Y."/>
            <person name="Song Z."/>
            <person name="Zeng H."/>
            <person name="Lu M."/>
            <person name="Wang X."/>
            <person name="Lian X."/>
            <person name="Zhang Q."/>
        </authorList>
    </citation>
    <scope>NUCLEOTIDE SEQUENCE [LARGE SCALE GENOMIC DNA]</scope>
    <source>
        <strain evidence="4 5">NP-1</strain>
    </source>
</reference>
<protein>
    <submittedName>
        <fullName evidence="4">RHS domain-containing protein</fullName>
    </submittedName>
</protein>
<sequence>MKSHHPLQAPSLHHLGDPGRLPRRLQLEGQYDNKGNWQYASSVPAESSRRYVPTRVLLNDYRNAVQRQYEYDPAGELTRTLDQLRGEIRYEYEANGQLHGRETGKLMTSEEFRYDPAANRLNFGTSQFDKVKDNRLRNWQNNEYRYDPWGNLIEKRSGQRQVQYFKYDCENRLVASETLVQGRLHSKGRYQYDSLGRRVGKSAQQDGQVQEKRFLWQGLRMLQELTPERDSLYLYEPGSYAPLARVDRTEGEAQALYYYHTDQIGTPLEMTDADGRIVWQATYKAWGSIETLAVAEVEQNLRFQGQYFDGETGLHYNTFRYYDPEVGRFITQDPIGLDGGTNVYQYAINPNLWVDPWGLAYKSVNFEGSSELFPVSGNQKNIVTIQMQGSRSRDFTEAYKQAGLKESYVKAQGKYTWHHLDDFDPKTGTSTMQLVTRSAHEASLPHTGSVAQFEKHFGLPSGAYGGGDAVGISHSQGWLKGRAPKTSSVTC</sequence>
<dbReference type="Gene3D" id="2.180.10.10">
    <property type="entry name" value="RHS repeat-associated core"/>
    <property type="match status" value="1"/>
</dbReference>
<evidence type="ECO:0000256" key="2">
    <source>
        <dbReference type="SAM" id="MobiDB-lite"/>
    </source>
</evidence>
<dbReference type="Pfam" id="PF25023">
    <property type="entry name" value="TEN_YD-shell"/>
    <property type="match status" value="1"/>
</dbReference>
<name>A0A7D5HCY6_9PSED</name>
<keyword evidence="5" id="KW-1185">Reference proteome</keyword>
<evidence type="ECO:0000256" key="1">
    <source>
        <dbReference type="ARBA" id="ARBA00022737"/>
    </source>
</evidence>
<dbReference type="PANTHER" id="PTHR32305:SF15">
    <property type="entry name" value="PROTEIN RHSA-RELATED"/>
    <property type="match status" value="1"/>
</dbReference>
<keyword evidence="1" id="KW-0677">Repeat</keyword>
<dbReference type="Proteomes" id="UP000509568">
    <property type="component" value="Chromosome"/>
</dbReference>
<accession>A0A7D5HCY6</accession>
<dbReference type="NCBIfam" id="TIGR03696">
    <property type="entry name" value="Rhs_assc_core"/>
    <property type="match status" value="1"/>
</dbReference>
<dbReference type="Pfam" id="PF14414">
    <property type="entry name" value="WHH"/>
    <property type="match status" value="1"/>
</dbReference>
<dbReference type="EMBL" id="CP056030">
    <property type="protein sequence ID" value="QKZ02406.1"/>
    <property type="molecule type" value="Genomic_DNA"/>
</dbReference>
<dbReference type="InterPro" id="IPR050708">
    <property type="entry name" value="T6SS_VgrG/RHS"/>
</dbReference>
<evidence type="ECO:0000313" key="4">
    <source>
        <dbReference type="EMBL" id="QKZ02406.1"/>
    </source>
</evidence>
<organism evidence="4 5">
    <name type="scientific">Pseudomonas eucalypticola</name>
    <dbReference type="NCBI Taxonomy" id="2599595"/>
    <lineage>
        <taxon>Bacteria</taxon>
        <taxon>Pseudomonadati</taxon>
        <taxon>Pseudomonadota</taxon>
        <taxon>Gammaproteobacteria</taxon>
        <taxon>Pseudomonadales</taxon>
        <taxon>Pseudomonadaceae</taxon>
        <taxon>Pseudomonas</taxon>
    </lineage>
</organism>
<gene>
    <name evidence="4" type="ORF">HWQ56_00795</name>
</gene>
<evidence type="ECO:0000313" key="5">
    <source>
        <dbReference type="Proteomes" id="UP000509568"/>
    </source>
</evidence>
<feature type="region of interest" description="Disordered" evidence="2">
    <location>
        <begin position="1"/>
        <end position="22"/>
    </location>
</feature>
<dbReference type="PRINTS" id="PR00394">
    <property type="entry name" value="RHSPROTEIN"/>
</dbReference>
<dbReference type="KEGG" id="pez:HWQ56_00795"/>
<dbReference type="InterPro" id="IPR022385">
    <property type="entry name" value="Rhs_assc_core"/>
</dbReference>
<dbReference type="InterPro" id="IPR056823">
    <property type="entry name" value="TEN-like_YD-shell"/>
</dbReference>
<proteinExistence type="predicted"/>